<accession>A0A382K0D1</accession>
<proteinExistence type="predicted"/>
<dbReference type="AlphaFoldDB" id="A0A382K0D1"/>
<name>A0A382K0D1_9ZZZZ</name>
<sequence length="28" mass="2943">VAKRSWIGASIEDFIRFGGAHVPAMLGG</sequence>
<protein>
    <submittedName>
        <fullName evidence="1">Uncharacterized protein</fullName>
    </submittedName>
</protein>
<organism evidence="1">
    <name type="scientific">marine metagenome</name>
    <dbReference type="NCBI Taxonomy" id="408172"/>
    <lineage>
        <taxon>unclassified sequences</taxon>
        <taxon>metagenomes</taxon>
        <taxon>ecological metagenomes</taxon>
    </lineage>
</organism>
<evidence type="ECO:0000313" key="1">
    <source>
        <dbReference type="EMBL" id="SVC16131.1"/>
    </source>
</evidence>
<dbReference type="EMBL" id="UINC01076709">
    <property type="protein sequence ID" value="SVC16131.1"/>
    <property type="molecule type" value="Genomic_DNA"/>
</dbReference>
<reference evidence="1" key="1">
    <citation type="submission" date="2018-05" db="EMBL/GenBank/DDBJ databases">
        <authorList>
            <person name="Lanie J.A."/>
            <person name="Ng W.-L."/>
            <person name="Kazmierczak K.M."/>
            <person name="Andrzejewski T.M."/>
            <person name="Davidsen T.M."/>
            <person name="Wayne K.J."/>
            <person name="Tettelin H."/>
            <person name="Glass J.I."/>
            <person name="Rusch D."/>
            <person name="Podicherti R."/>
            <person name="Tsui H.-C.T."/>
            <person name="Winkler M.E."/>
        </authorList>
    </citation>
    <scope>NUCLEOTIDE SEQUENCE</scope>
</reference>
<feature type="non-terminal residue" evidence="1">
    <location>
        <position position="28"/>
    </location>
</feature>
<feature type="non-terminal residue" evidence="1">
    <location>
        <position position="1"/>
    </location>
</feature>
<gene>
    <name evidence="1" type="ORF">METZ01_LOCUS268985</name>
</gene>